<dbReference type="AlphaFoldDB" id="A0AAD5IGQ2"/>
<proteinExistence type="predicted"/>
<evidence type="ECO:0000259" key="1">
    <source>
        <dbReference type="Pfam" id="PF24626"/>
    </source>
</evidence>
<organism evidence="2 3">
    <name type="scientific">Acer negundo</name>
    <name type="common">Box elder</name>
    <dbReference type="NCBI Taxonomy" id="4023"/>
    <lineage>
        <taxon>Eukaryota</taxon>
        <taxon>Viridiplantae</taxon>
        <taxon>Streptophyta</taxon>
        <taxon>Embryophyta</taxon>
        <taxon>Tracheophyta</taxon>
        <taxon>Spermatophyta</taxon>
        <taxon>Magnoliopsida</taxon>
        <taxon>eudicotyledons</taxon>
        <taxon>Gunneridae</taxon>
        <taxon>Pentapetalae</taxon>
        <taxon>rosids</taxon>
        <taxon>malvids</taxon>
        <taxon>Sapindales</taxon>
        <taxon>Sapindaceae</taxon>
        <taxon>Hippocastanoideae</taxon>
        <taxon>Acereae</taxon>
        <taxon>Acer</taxon>
    </lineage>
</organism>
<reference evidence="2" key="1">
    <citation type="journal article" date="2022" name="Plant J.">
        <title>Strategies of tolerance reflected in two North American maple genomes.</title>
        <authorList>
            <person name="McEvoy S.L."/>
            <person name="Sezen U.U."/>
            <person name="Trouern-Trend A."/>
            <person name="McMahon S.M."/>
            <person name="Schaberg P.G."/>
            <person name="Yang J."/>
            <person name="Wegrzyn J.L."/>
            <person name="Swenson N.G."/>
        </authorList>
    </citation>
    <scope>NUCLEOTIDE SEQUENCE</scope>
    <source>
        <strain evidence="2">91603</strain>
    </source>
</reference>
<accession>A0AAD5IGQ2</accession>
<dbReference type="InterPro" id="IPR050951">
    <property type="entry name" value="Retrovirus_Pol_polyprotein"/>
</dbReference>
<dbReference type="Pfam" id="PF24626">
    <property type="entry name" value="SH3_Tf2-1"/>
    <property type="match status" value="1"/>
</dbReference>
<name>A0AAD5IGQ2_ACENE</name>
<sequence>MVDWPLPKDVSTLKGFLGLTGYYRRKFTIITDQQALRHLLEQKIVTPEQQKFLVKLLGFEYDIVYQPSRENKVADVLSRKEGSSILWSVYADDEAGLLAFSGAEWHVWDRIKEAMQFDARTVEIRKKLEDYEGSVERFSYKNVLLYYKNYVYVPGVLGLIEEILTHFHNSKEGGDSRWLRTYKGTTRNEEVERKLMARDEVVAKVKKELEKAQGRMKKYYDQGRRDVSFELGDLVYLKLQPYQQKSLKKKFNVKLSQWYYGPFKVFERICEVTYKLELPSTS</sequence>
<dbReference type="EMBL" id="JAJSOW010000106">
    <property type="protein sequence ID" value="KAI9161896.1"/>
    <property type="molecule type" value="Genomic_DNA"/>
</dbReference>
<dbReference type="PANTHER" id="PTHR37984:SF5">
    <property type="entry name" value="PROTEIN NYNRIN-LIKE"/>
    <property type="match status" value="1"/>
</dbReference>
<dbReference type="PANTHER" id="PTHR37984">
    <property type="entry name" value="PROTEIN CBG26694"/>
    <property type="match status" value="1"/>
</dbReference>
<evidence type="ECO:0000313" key="3">
    <source>
        <dbReference type="Proteomes" id="UP001064489"/>
    </source>
</evidence>
<dbReference type="InterPro" id="IPR056924">
    <property type="entry name" value="SH3_Tf2-1"/>
</dbReference>
<evidence type="ECO:0000313" key="2">
    <source>
        <dbReference type="EMBL" id="KAI9161896.1"/>
    </source>
</evidence>
<comment type="caution">
    <text evidence="2">The sequence shown here is derived from an EMBL/GenBank/DDBJ whole genome shotgun (WGS) entry which is preliminary data.</text>
</comment>
<dbReference type="InterPro" id="IPR043502">
    <property type="entry name" value="DNA/RNA_pol_sf"/>
</dbReference>
<dbReference type="SUPFAM" id="SSF56672">
    <property type="entry name" value="DNA/RNA polymerases"/>
    <property type="match status" value="1"/>
</dbReference>
<reference evidence="2" key="2">
    <citation type="submission" date="2023-02" db="EMBL/GenBank/DDBJ databases">
        <authorList>
            <person name="Swenson N.G."/>
            <person name="Wegrzyn J.L."/>
            <person name="Mcevoy S.L."/>
        </authorList>
    </citation>
    <scope>NUCLEOTIDE SEQUENCE</scope>
    <source>
        <strain evidence="2">91603</strain>
        <tissue evidence="2">Leaf</tissue>
    </source>
</reference>
<protein>
    <recommendedName>
        <fullName evidence="1">Tf2-1-like SH3-like domain-containing protein</fullName>
    </recommendedName>
</protein>
<gene>
    <name evidence="2" type="ORF">LWI28_021814</name>
</gene>
<feature type="domain" description="Tf2-1-like SH3-like" evidence="1">
    <location>
        <begin position="232"/>
        <end position="281"/>
    </location>
</feature>
<keyword evidence="3" id="KW-1185">Reference proteome</keyword>
<dbReference type="Proteomes" id="UP001064489">
    <property type="component" value="Chromosome 2"/>
</dbReference>